<evidence type="ECO:0000256" key="2">
    <source>
        <dbReference type="ARBA" id="ARBA00022452"/>
    </source>
</evidence>
<reference evidence="6" key="1">
    <citation type="journal article" date="2014" name="Front. Microbiol.">
        <title>High frequency of phylogenetically diverse reductive dehalogenase-homologous genes in deep subseafloor sedimentary metagenomes.</title>
        <authorList>
            <person name="Kawai M."/>
            <person name="Futagami T."/>
            <person name="Toyoda A."/>
            <person name="Takaki Y."/>
            <person name="Nishi S."/>
            <person name="Hori S."/>
            <person name="Arai W."/>
            <person name="Tsubouchi T."/>
            <person name="Morono Y."/>
            <person name="Uchiyama I."/>
            <person name="Ito T."/>
            <person name="Fujiyama A."/>
            <person name="Inagaki F."/>
            <person name="Takami H."/>
        </authorList>
    </citation>
    <scope>NUCLEOTIDE SEQUENCE</scope>
    <source>
        <strain evidence="6">Expedition CK06-06</strain>
    </source>
</reference>
<dbReference type="GO" id="GO:0015562">
    <property type="term" value="F:efflux transmembrane transporter activity"/>
    <property type="evidence" value="ECO:0007669"/>
    <property type="project" value="InterPro"/>
</dbReference>
<evidence type="ECO:0000313" key="6">
    <source>
        <dbReference type="EMBL" id="GAF95877.1"/>
    </source>
</evidence>
<proteinExistence type="predicted"/>
<comment type="subcellular location">
    <subcellularLocation>
        <location evidence="1">Cell outer membrane</location>
    </subcellularLocation>
</comment>
<keyword evidence="4" id="KW-0472">Membrane</keyword>
<feature type="non-terminal residue" evidence="6">
    <location>
        <position position="279"/>
    </location>
</feature>
<dbReference type="SUPFAM" id="SSF56954">
    <property type="entry name" value="Outer membrane efflux proteins (OEP)"/>
    <property type="match status" value="1"/>
</dbReference>
<dbReference type="GO" id="GO:1990281">
    <property type="term" value="C:efflux pump complex"/>
    <property type="evidence" value="ECO:0007669"/>
    <property type="project" value="TreeGrafter"/>
</dbReference>
<evidence type="ECO:0008006" key="7">
    <source>
        <dbReference type="Google" id="ProtNLM"/>
    </source>
</evidence>
<evidence type="ECO:0000256" key="5">
    <source>
        <dbReference type="ARBA" id="ARBA00023237"/>
    </source>
</evidence>
<dbReference type="GO" id="GO:0015288">
    <property type="term" value="F:porin activity"/>
    <property type="evidence" value="ECO:0007669"/>
    <property type="project" value="TreeGrafter"/>
</dbReference>
<dbReference type="EMBL" id="BARS01017251">
    <property type="protein sequence ID" value="GAF95877.1"/>
    <property type="molecule type" value="Genomic_DNA"/>
</dbReference>
<feature type="non-terminal residue" evidence="6">
    <location>
        <position position="1"/>
    </location>
</feature>
<name>X0U685_9ZZZZ</name>
<comment type="caution">
    <text evidence="6">The sequence shown here is derived from an EMBL/GenBank/DDBJ whole genome shotgun (WGS) entry which is preliminary data.</text>
</comment>
<keyword evidence="3" id="KW-0812">Transmembrane</keyword>
<evidence type="ECO:0000256" key="1">
    <source>
        <dbReference type="ARBA" id="ARBA00004442"/>
    </source>
</evidence>
<evidence type="ECO:0000256" key="3">
    <source>
        <dbReference type="ARBA" id="ARBA00022692"/>
    </source>
</evidence>
<gene>
    <name evidence="6" type="ORF">S01H1_28251</name>
</gene>
<dbReference type="Gene3D" id="1.20.1600.10">
    <property type="entry name" value="Outer membrane efflux proteins (OEP)"/>
    <property type="match status" value="1"/>
</dbReference>
<organism evidence="6">
    <name type="scientific">marine sediment metagenome</name>
    <dbReference type="NCBI Taxonomy" id="412755"/>
    <lineage>
        <taxon>unclassified sequences</taxon>
        <taxon>metagenomes</taxon>
        <taxon>ecological metagenomes</taxon>
    </lineage>
</organism>
<dbReference type="PANTHER" id="PTHR30026">
    <property type="entry name" value="OUTER MEMBRANE PROTEIN TOLC"/>
    <property type="match status" value="1"/>
</dbReference>
<sequence>DITKAAAEFDVTAFGRMNFEQDDNPVNSIFQSGQSDTRLLESGIKQKGITGSEWSLSYALTRSWDDLPGRTLPTRYEPILAFQLRQPLLRDAWQQTNLAGVNIARLNHEITVLGFRKKAEDVSTEVISAYWRLLQARRDFEILQKLLQRTLETLKKVLGRKEIDATDVQIKQMEASAKAREAVLLQASKRVIDTQDILLRLMADPQVSMLDEVEIIPDTIPSMTAEDFESFPTRDKRGQAEILGLAMKKNPIMQQARVAITIADINIRVAENQEMPRLD</sequence>
<keyword evidence="2" id="KW-1134">Transmembrane beta strand</keyword>
<accession>X0U685</accession>
<protein>
    <recommendedName>
        <fullName evidence="7">TolC family protein</fullName>
    </recommendedName>
</protein>
<dbReference type="PANTHER" id="PTHR30026:SF23">
    <property type="entry name" value="TO APRF-PUTATIVE OUTER MEMBRANE EFFLUX PROTEIN OR SECRETED ALKALINE PHOSPHATASE-RELATED"/>
    <property type="match status" value="1"/>
</dbReference>
<evidence type="ECO:0000256" key="4">
    <source>
        <dbReference type="ARBA" id="ARBA00023136"/>
    </source>
</evidence>
<keyword evidence="5" id="KW-0998">Cell outer membrane</keyword>
<dbReference type="InterPro" id="IPR051906">
    <property type="entry name" value="TolC-like"/>
</dbReference>
<dbReference type="GO" id="GO:0009279">
    <property type="term" value="C:cell outer membrane"/>
    <property type="evidence" value="ECO:0007669"/>
    <property type="project" value="UniProtKB-SubCell"/>
</dbReference>
<dbReference type="AlphaFoldDB" id="X0U685"/>